<gene>
    <name evidence="4" type="ORF">ASPSYDRAFT_88715</name>
</gene>
<dbReference type="GO" id="GO:0003677">
    <property type="term" value="F:DNA binding"/>
    <property type="evidence" value="ECO:0007669"/>
    <property type="project" value="InterPro"/>
</dbReference>
<evidence type="ECO:0000256" key="2">
    <source>
        <dbReference type="SAM" id="MobiDB-lite"/>
    </source>
</evidence>
<dbReference type="GO" id="GO:0008270">
    <property type="term" value="F:zinc ion binding"/>
    <property type="evidence" value="ECO:0007669"/>
    <property type="project" value="InterPro"/>
</dbReference>
<dbReference type="GO" id="GO:0000981">
    <property type="term" value="F:DNA-binding transcription factor activity, RNA polymerase II-specific"/>
    <property type="evidence" value="ECO:0007669"/>
    <property type="project" value="TreeGrafter"/>
</dbReference>
<name>A0A1L9TK58_9EURO</name>
<accession>A0A1L9TK58</accession>
<reference evidence="5" key="1">
    <citation type="journal article" date="2017" name="Genome Biol.">
        <title>Comparative genomics reveals high biological diversity and specific adaptations in the industrially and medically important fungal genus Aspergillus.</title>
        <authorList>
            <person name="de Vries R.P."/>
            <person name="Riley R."/>
            <person name="Wiebenga A."/>
            <person name="Aguilar-Osorio G."/>
            <person name="Amillis S."/>
            <person name="Uchima C.A."/>
            <person name="Anderluh G."/>
            <person name="Asadollahi M."/>
            <person name="Askin M."/>
            <person name="Barry K."/>
            <person name="Battaglia E."/>
            <person name="Bayram O."/>
            <person name="Benocci T."/>
            <person name="Braus-Stromeyer S.A."/>
            <person name="Caldana C."/>
            <person name="Canovas D."/>
            <person name="Cerqueira G.C."/>
            <person name="Chen F."/>
            <person name="Chen W."/>
            <person name="Choi C."/>
            <person name="Clum A."/>
            <person name="Dos Santos R.A."/>
            <person name="Damasio A.R."/>
            <person name="Diallinas G."/>
            <person name="Emri T."/>
            <person name="Fekete E."/>
            <person name="Flipphi M."/>
            <person name="Freyberg S."/>
            <person name="Gallo A."/>
            <person name="Gournas C."/>
            <person name="Habgood R."/>
            <person name="Hainaut M."/>
            <person name="Harispe M.L."/>
            <person name="Henrissat B."/>
            <person name="Hilden K.S."/>
            <person name="Hope R."/>
            <person name="Hossain A."/>
            <person name="Karabika E."/>
            <person name="Karaffa L."/>
            <person name="Karanyi Z."/>
            <person name="Krasevec N."/>
            <person name="Kuo A."/>
            <person name="Kusch H."/>
            <person name="LaButti K."/>
            <person name="Lagendijk E.L."/>
            <person name="Lapidus A."/>
            <person name="Levasseur A."/>
            <person name="Lindquist E."/>
            <person name="Lipzen A."/>
            <person name="Logrieco A.F."/>
            <person name="MacCabe A."/>
            <person name="Maekelae M.R."/>
            <person name="Malavazi I."/>
            <person name="Melin P."/>
            <person name="Meyer V."/>
            <person name="Mielnichuk N."/>
            <person name="Miskei M."/>
            <person name="Molnar A.P."/>
            <person name="Mule G."/>
            <person name="Ngan C.Y."/>
            <person name="Orejas M."/>
            <person name="Orosz E."/>
            <person name="Ouedraogo J.P."/>
            <person name="Overkamp K.M."/>
            <person name="Park H.-S."/>
            <person name="Perrone G."/>
            <person name="Piumi F."/>
            <person name="Punt P.J."/>
            <person name="Ram A.F."/>
            <person name="Ramon A."/>
            <person name="Rauscher S."/>
            <person name="Record E."/>
            <person name="Riano-Pachon D.M."/>
            <person name="Robert V."/>
            <person name="Roehrig J."/>
            <person name="Ruller R."/>
            <person name="Salamov A."/>
            <person name="Salih N.S."/>
            <person name="Samson R.A."/>
            <person name="Sandor E."/>
            <person name="Sanguinetti M."/>
            <person name="Schuetze T."/>
            <person name="Sepcic K."/>
            <person name="Shelest E."/>
            <person name="Sherlock G."/>
            <person name="Sophianopoulou V."/>
            <person name="Squina F.M."/>
            <person name="Sun H."/>
            <person name="Susca A."/>
            <person name="Todd R.B."/>
            <person name="Tsang A."/>
            <person name="Unkles S.E."/>
            <person name="van de Wiele N."/>
            <person name="van Rossen-Uffink D."/>
            <person name="Oliveira J.V."/>
            <person name="Vesth T.C."/>
            <person name="Visser J."/>
            <person name="Yu J.-H."/>
            <person name="Zhou M."/>
            <person name="Andersen M.R."/>
            <person name="Archer D.B."/>
            <person name="Baker S.E."/>
            <person name="Benoit I."/>
            <person name="Brakhage A.A."/>
            <person name="Braus G.H."/>
            <person name="Fischer R."/>
            <person name="Frisvad J.C."/>
            <person name="Goldman G.H."/>
            <person name="Houbraken J."/>
            <person name="Oakley B."/>
            <person name="Pocsi I."/>
            <person name="Scazzocchio C."/>
            <person name="Seiboth B."/>
            <person name="vanKuyk P.A."/>
            <person name="Wortman J."/>
            <person name="Dyer P.S."/>
            <person name="Grigoriev I.V."/>
        </authorList>
    </citation>
    <scope>NUCLEOTIDE SEQUENCE [LARGE SCALE GENOMIC DNA]</scope>
    <source>
        <strain evidence="5">CBS 593.65</strain>
    </source>
</reference>
<evidence type="ECO:0000256" key="1">
    <source>
        <dbReference type="ARBA" id="ARBA00023242"/>
    </source>
</evidence>
<sequence length="740" mass="82190">MKAPCASCHVSGSDCVLIKSRRGGNFRRRQKSGVASSNATPTPAAAATATTTREIFDPPVGRSCGTSSAAECPSDGEDSAAEESGDVLNMELRNPSDALQILALSGENQRGEPRQLPGVSGSISDSNMSGSGCRGLNPVGYTRSADTHQSKGPTTIFDDYELVQRGLIRPGVVYELLHRYSHYYHPYCPIVPSYFLSSSNTEKIQRTDYFLLTAILTIASRDDARHSLTHRYCWDHAQRLLIDVLLSHPWTQTPRTVEGLLLLAEWLPHIQVQETASEASKNLFSEDRTAWSLVGLAVRHGYLQRLDQGAFRSNTSNITKERAERNRLVWAYIWIADRQISVRMGQSFWSRGPSNGARFVAQDFPSLQPRLETNNEDYASVLQGTTELIQILHNAHAILYASKDRTLAMIYDGQYSRYLDDFRAAARTWHSAWSNIAVSSKVQTTLLIMYEYICLYTNAFSFQAVITRAASAADPRLSSHKEQQQQQSRKPFAELLSHGIMSSPDGRFIFDAFSAARNLLSLMNSLDPQTVLCYLPSRYYLYGVYAAVLLHKADCAGAFHLGNQRDEIISLVRDFISVLEKAPSTESHICHSYSRMLKQLWTRRERRHSKSARRRGQAAEINTVLQNQQQQQRHFQNEQHDQHDQQSPAGTSISNSHSHSNSTPEDFTLQHLFDPVGVDSNDLAAFPSIEGYFQGSFMPGVADFSSPFDGGLDAQGGGGILPGIQDWDLGQAGLDPAGGL</sequence>
<dbReference type="OrthoDB" id="5818554at2759"/>
<evidence type="ECO:0000313" key="5">
    <source>
        <dbReference type="Proteomes" id="UP000184356"/>
    </source>
</evidence>
<protein>
    <recommendedName>
        <fullName evidence="3">Xylanolytic transcriptional activator regulatory domain-containing protein</fullName>
    </recommendedName>
</protein>
<dbReference type="RefSeq" id="XP_040703622.1">
    <property type="nucleotide sequence ID" value="XM_040852048.1"/>
</dbReference>
<dbReference type="Proteomes" id="UP000184356">
    <property type="component" value="Unassembled WGS sequence"/>
</dbReference>
<feature type="compositionally biased region" description="Basic and acidic residues" evidence="2">
    <location>
        <begin position="635"/>
        <end position="644"/>
    </location>
</feature>
<dbReference type="GO" id="GO:0005634">
    <property type="term" value="C:nucleus"/>
    <property type="evidence" value="ECO:0007669"/>
    <property type="project" value="TreeGrafter"/>
</dbReference>
<evidence type="ECO:0000313" key="4">
    <source>
        <dbReference type="EMBL" id="OJJ59816.1"/>
    </source>
</evidence>
<organism evidence="4 5">
    <name type="scientific">Aspergillus sydowii CBS 593.65</name>
    <dbReference type="NCBI Taxonomy" id="1036612"/>
    <lineage>
        <taxon>Eukaryota</taxon>
        <taxon>Fungi</taxon>
        <taxon>Dikarya</taxon>
        <taxon>Ascomycota</taxon>
        <taxon>Pezizomycotina</taxon>
        <taxon>Eurotiomycetes</taxon>
        <taxon>Eurotiomycetidae</taxon>
        <taxon>Eurotiales</taxon>
        <taxon>Aspergillaceae</taxon>
        <taxon>Aspergillus</taxon>
        <taxon>Aspergillus subgen. Nidulantes</taxon>
    </lineage>
</organism>
<keyword evidence="1" id="KW-0539">Nucleus</keyword>
<dbReference type="SMART" id="SM00906">
    <property type="entry name" value="Fungal_trans"/>
    <property type="match status" value="1"/>
</dbReference>
<dbReference type="STRING" id="1036612.A0A1L9TK58"/>
<dbReference type="EMBL" id="KV878585">
    <property type="protein sequence ID" value="OJJ59816.1"/>
    <property type="molecule type" value="Genomic_DNA"/>
</dbReference>
<feature type="compositionally biased region" description="Acidic residues" evidence="2">
    <location>
        <begin position="74"/>
        <end position="84"/>
    </location>
</feature>
<feature type="compositionally biased region" description="Low complexity" evidence="2">
    <location>
        <begin position="652"/>
        <end position="662"/>
    </location>
</feature>
<dbReference type="InterPro" id="IPR007219">
    <property type="entry name" value="XnlR_reg_dom"/>
</dbReference>
<evidence type="ECO:0000259" key="3">
    <source>
        <dbReference type="SMART" id="SM00906"/>
    </source>
</evidence>
<dbReference type="GeneID" id="63768121"/>
<feature type="region of interest" description="Disordered" evidence="2">
    <location>
        <begin position="21"/>
        <end position="84"/>
    </location>
</feature>
<dbReference type="PANTHER" id="PTHR31644">
    <property type="entry name" value="TRANSCRIPTIONAL ACTIVATOR ARO80-RELATED"/>
    <property type="match status" value="1"/>
</dbReference>
<feature type="region of interest" description="Disordered" evidence="2">
    <location>
        <begin position="106"/>
        <end position="129"/>
    </location>
</feature>
<dbReference type="CDD" id="cd12148">
    <property type="entry name" value="fungal_TF_MHR"/>
    <property type="match status" value="1"/>
</dbReference>
<feature type="compositionally biased region" description="Basic residues" evidence="2">
    <location>
        <begin position="21"/>
        <end position="31"/>
    </location>
</feature>
<feature type="compositionally biased region" description="Low complexity" evidence="2">
    <location>
        <begin position="39"/>
        <end position="52"/>
    </location>
</feature>
<feature type="region of interest" description="Disordered" evidence="2">
    <location>
        <begin position="626"/>
        <end position="667"/>
    </location>
</feature>
<feature type="domain" description="Xylanolytic transcriptional activator regulatory" evidence="3">
    <location>
        <begin position="290"/>
        <end position="366"/>
    </location>
</feature>
<keyword evidence="5" id="KW-1185">Reference proteome</keyword>
<dbReference type="VEuPathDB" id="FungiDB:ASPSYDRAFT_88715"/>
<dbReference type="GO" id="GO:0006351">
    <property type="term" value="P:DNA-templated transcription"/>
    <property type="evidence" value="ECO:0007669"/>
    <property type="project" value="InterPro"/>
</dbReference>
<dbReference type="InterPro" id="IPR052780">
    <property type="entry name" value="AAA_Catabolism_Regulators"/>
</dbReference>
<dbReference type="AlphaFoldDB" id="A0A1L9TK58"/>
<dbReference type="PANTHER" id="PTHR31644:SF1">
    <property type="entry name" value="ZN(II)2CYS6 TRANSCRIPTION FACTOR (EUROFUNG)"/>
    <property type="match status" value="1"/>
</dbReference>
<feature type="compositionally biased region" description="Low complexity" evidence="2">
    <location>
        <begin position="118"/>
        <end position="129"/>
    </location>
</feature>
<proteinExistence type="predicted"/>